<protein>
    <recommendedName>
        <fullName evidence="1">SnoaL-like domain-containing protein</fullName>
    </recommendedName>
</protein>
<evidence type="ECO:0000313" key="2">
    <source>
        <dbReference type="EMBL" id="BDD01774.1"/>
    </source>
</evidence>
<dbReference type="InterPro" id="IPR032710">
    <property type="entry name" value="NTF2-like_dom_sf"/>
</dbReference>
<accession>A0ABM7VLC2</accession>
<dbReference type="EMBL" id="AP025295">
    <property type="protein sequence ID" value="BDD01774.1"/>
    <property type="molecule type" value="Genomic_DNA"/>
</dbReference>
<sequence length="159" mass="18347">MIDLLNNKESIVNFINRFFVAVDDRNWPIVQRQFAPEVVLDYSSMGAGPAGTVRPEEIITEWKKLLPGFDNTHHQVGNHVIEHSQNNTTVVCYATASHYLYNDSGDHIWRVVGTYNFEIAPNEHNKWRIHLLRFNLKFTEGNELLPEIAKKKIKESTVS</sequence>
<name>A0ABM7VLC2_9BACT</name>
<dbReference type="InterPro" id="IPR037401">
    <property type="entry name" value="SnoaL-like"/>
</dbReference>
<dbReference type="RefSeq" id="WP_332920160.1">
    <property type="nucleotide sequence ID" value="NZ_AP025295.1"/>
</dbReference>
<proteinExistence type="predicted"/>
<dbReference type="SUPFAM" id="SSF54427">
    <property type="entry name" value="NTF2-like"/>
    <property type="match status" value="1"/>
</dbReference>
<dbReference type="Pfam" id="PF13577">
    <property type="entry name" value="SnoaL_4"/>
    <property type="match status" value="1"/>
</dbReference>
<keyword evidence="3" id="KW-1185">Reference proteome</keyword>
<evidence type="ECO:0000313" key="3">
    <source>
        <dbReference type="Proteomes" id="UP001354989"/>
    </source>
</evidence>
<feature type="domain" description="SnoaL-like" evidence="1">
    <location>
        <begin position="5"/>
        <end position="132"/>
    </location>
</feature>
<dbReference type="Proteomes" id="UP001354989">
    <property type="component" value="Plasmid pPP3"/>
</dbReference>
<dbReference type="Gene3D" id="3.10.450.50">
    <property type="match status" value="1"/>
</dbReference>
<geneLocation type="plasmid" evidence="2 3">
    <name>pPP3</name>
</geneLocation>
<evidence type="ECO:0000259" key="1">
    <source>
        <dbReference type="Pfam" id="PF13577"/>
    </source>
</evidence>
<keyword evidence="2" id="KW-0614">Plasmid</keyword>
<dbReference type="CDD" id="cd00531">
    <property type="entry name" value="NTF2_like"/>
    <property type="match status" value="1"/>
</dbReference>
<reference evidence="2 3" key="1">
    <citation type="submission" date="2021-12" db="EMBL/GenBank/DDBJ databases">
        <title>Genome sequencing of bacteria with rrn-lacking chromosome and rrn-plasmid.</title>
        <authorList>
            <person name="Anda M."/>
            <person name="Iwasaki W."/>
        </authorList>
    </citation>
    <scope>NUCLEOTIDE SEQUENCE [LARGE SCALE GENOMIC DNA]</scope>
    <source>
        <strain evidence="2 3">NBRC 101262</strain>
        <plasmid evidence="2 3">pPP3</plasmid>
    </source>
</reference>
<organism evidence="2 3">
    <name type="scientific">Persicobacter psychrovividus</name>
    <dbReference type="NCBI Taxonomy" id="387638"/>
    <lineage>
        <taxon>Bacteria</taxon>
        <taxon>Pseudomonadati</taxon>
        <taxon>Bacteroidota</taxon>
        <taxon>Cytophagia</taxon>
        <taxon>Cytophagales</taxon>
        <taxon>Persicobacteraceae</taxon>
        <taxon>Persicobacter</taxon>
    </lineage>
</organism>
<gene>
    <name evidence="2" type="ORF">PEPS_40540</name>
</gene>